<feature type="transmembrane region" description="Helical" evidence="8">
    <location>
        <begin position="280"/>
        <end position="301"/>
    </location>
</feature>
<keyword evidence="10" id="KW-1185">Reference proteome</keyword>
<feature type="transmembrane region" description="Helical" evidence="8">
    <location>
        <begin position="143"/>
        <end position="170"/>
    </location>
</feature>
<feature type="transmembrane region" description="Helical" evidence="8">
    <location>
        <begin position="44"/>
        <end position="62"/>
    </location>
</feature>
<gene>
    <name evidence="9" type="ORF">X805_00460</name>
</gene>
<evidence type="ECO:0000256" key="4">
    <source>
        <dbReference type="ARBA" id="ARBA00022475"/>
    </source>
</evidence>
<evidence type="ECO:0000256" key="1">
    <source>
        <dbReference type="ARBA" id="ARBA00004651"/>
    </source>
</evidence>
<comment type="similarity">
    <text evidence="2">Belongs to the auxin efflux carrier (TC 2.A.69) family.</text>
</comment>
<name>A0A059KSI6_9BURK</name>
<keyword evidence="4" id="KW-1003">Cell membrane</keyword>
<sequence>MHDEGAGMTLDLFLRLLALFIVGGIGFGAARAGLTGGAVGLRALSNLAFLVFVPALLFRSMAKVDLAHLPWTLLLAFFAPLLLWSLLARWSFARRDRDDPRARQDGPAAPAVSAVTASFGNTVQVGLPFAAAMFGEAGLQLHIAIVSLHALVLLSAQTVLAEIALARAAARAAGAARPPLGTMLLTILRQSLIHPVTLPVLAGLGWNALGLPLPRLLDEVSGLLAQAGVPLCLALIGVSLAQYGLGEHWRRSAAIAAMKLLLLPALVAASAVLVFRLDGLALSVLVLAAALPTGSNAMLFAQRYQVREGEASTVIVLSTAGFMLSAPLWLMLLDLWRRGGFSAAAAG</sequence>
<dbReference type="PANTHER" id="PTHR36838:SF3">
    <property type="entry name" value="TRANSPORTER AUXIN EFFLUX CARRIER EC FAMILY"/>
    <property type="match status" value="1"/>
</dbReference>
<reference evidence="9 10" key="1">
    <citation type="journal article" date="2014" name="FEMS Microbiol. Ecol.">
        <title>Sphaerotilus natans encrusted with nanoball-shaped Fe(III) oxide minerals formed by nitrate-reducing mixotrophic Fe(II) oxidation.</title>
        <authorList>
            <person name="Park S."/>
            <person name="Kim D.H."/>
            <person name="Lee J.H."/>
            <person name="Hur H.G."/>
        </authorList>
    </citation>
    <scope>NUCLEOTIDE SEQUENCE [LARGE SCALE GENOMIC DNA]</scope>
    <source>
        <strain evidence="9 10">DSM 6575</strain>
    </source>
</reference>
<dbReference type="InterPro" id="IPR004776">
    <property type="entry name" value="Mem_transp_PIN-like"/>
</dbReference>
<comment type="caution">
    <text evidence="9">The sequence shown here is derived from an EMBL/GenBank/DDBJ whole genome shotgun (WGS) entry which is preliminary data.</text>
</comment>
<evidence type="ECO:0000256" key="3">
    <source>
        <dbReference type="ARBA" id="ARBA00022448"/>
    </source>
</evidence>
<dbReference type="AlphaFoldDB" id="A0A059KSI6"/>
<dbReference type="InterPro" id="IPR038770">
    <property type="entry name" value="Na+/solute_symporter_sf"/>
</dbReference>
<evidence type="ECO:0000313" key="9">
    <source>
        <dbReference type="EMBL" id="KDB54401.1"/>
    </source>
</evidence>
<dbReference type="GO" id="GO:0005886">
    <property type="term" value="C:plasma membrane"/>
    <property type="evidence" value="ECO:0007669"/>
    <property type="project" value="UniProtKB-SubCell"/>
</dbReference>
<protein>
    <submittedName>
        <fullName evidence="9">Auxin efflux carrier</fullName>
    </submittedName>
</protein>
<keyword evidence="5 8" id="KW-0812">Transmembrane</keyword>
<feature type="transmembrane region" description="Helical" evidence="8">
    <location>
        <begin position="313"/>
        <end position="332"/>
    </location>
</feature>
<feature type="transmembrane region" description="Helical" evidence="8">
    <location>
        <begin position="191"/>
        <end position="211"/>
    </location>
</feature>
<dbReference type="EMBL" id="AZRA01000001">
    <property type="protein sequence ID" value="KDB54401.1"/>
    <property type="molecule type" value="Genomic_DNA"/>
</dbReference>
<dbReference type="GO" id="GO:0055085">
    <property type="term" value="P:transmembrane transport"/>
    <property type="evidence" value="ECO:0007669"/>
    <property type="project" value="InterPro"/>
</dbReference>
<feature type="transmembrane region" description="Helical" evidence="8">
    <location>
        <begin position="12"/>
        <end position="32"/>
    </location>
</feature>
<dbReference type="eggNOG" id="COG0679">
    <property type="taxonomic scope" value="Bacteria"/>
</dbReference>
<feature type="transmembrane region" description="Helical" evidence="8">
    <location>
        <begin position="223"/>
        <end position="241"/>
    </location>
</feature>
<dbReference type="Pfam" id="PF03547">
    <property type="entry name" value="Mem_trans"/>
    <property type="match status" value="1"/>
</dbReference>
<dbReference type="PANTHER" id="PTHR36838">
    <property type="entry name" value="AUXIN EFFLUX CARRIER FAMILY PROTEIN"/>
    <property type="match status" value="1"/>
</dbReference>
<dbReference type="Proteomes" id="UP000026714">
    <property type="component" value="Unassembled WGS sequence"/>
</dbReference>
<feature type="transmembrane region" description="Helical" evidence="8">
    <location>
        <begin position="253"/>
        <end position="274"/>
    </location>
</feature>
<evidence type="ECO:0000256" key="5">
    <source>
        <dbReference type="ARBA" id="ARBA00022692"/>
    </source>
</evidence>
<keyword evidence="3" id="KW-0813">Transport</keyword>
<comment type="subcellular location">
    <subcellularLocation>
        <location evidence="1">Cell membrane</location>
        <topology evidence="1">Multi-pass membrane protein</topology>
    </subcellularLocation>
</comment>
<evidence type="ECO:0000256" key="7">
    <source>
        <dbReference type="ARBA" id="ARBA00023136"/>
    </source>
</evidence>
<dbReference type="Gene3D" id="1.20.1530.20">
    <property type="match status" value="1"/>
</dbReference>
<evidence type="ECO:0000256" key="6">
    <source>
        <dbReference type="ARBA" id="ARBA00022989"/>
    </source>
</evidence>
<dbReference type="STRING" id="34103.SAMN05421778_12386"/>
<feature type="transmembrane region" description="Helical" evidence="8">
    <location>
        <begin position="68"/>
        <end position="87"/>
    </location>
</feature>
<accession>A0A059KSI6</accession>
<evidence type="ECO:0000313" key="10">
    <source>
        <dbReference type="Proteomes" id="UP000026714"/>
    </source>
</evidence>
<keyword evidence="6 8" id="KW-1133">Transmembrane helix</keyword>
<evidence type="ECO:0000256" key="2">
    <source>
        <dbReference type="ARBA" id="ARBA00010145"/>
    </source>
</evidence>
<evidence type="ECO:0000256" key="8">
    <source>
        <dbReference type="SAM" id="Phobius"/>
    </source>
</evidence>
<organism evidence="9 10">
    <name type="scientific">Sphaerotilus natans subsp. natans DSM 6575</name>
    <dbReference type="NCBI Taxonomy" id="1286631"/>
    <lineage>
        <taxon>Bacteria</taxon>
        <taxon>Pseudomonadati</taxon>
        <taxon>Pseudomonadota</taxon>
        <taxon>Betaproteobacteria</taxon>
        <taxon>Burkholderiales</taxon>
        <taxon>Sphaerotilaceae</taxon>
        <taxon>Sphaerotilus</taxon>
    </lineage>
</organism>
<proteinExistence type="inferred from homology"/>
<keyword evidence="7 8" id="KW-0472">Membrane</keyword>